<proteinExistence type="inferred from homology"/>
<sequence length="533" mass="62987">MSRWYYHPLSFRSYLTEKSVKKLKKWVSRHKVFSSRYVFIPMCQSNHWNMLIICNIGEDMNSETNSPCMFLLDSLQIGEATRLEPRLREFVFHLYESGNRRESAEEIFNIPYNIPSIPQQEDGTKCGYYMLFYMFKFLTACPYQFDISKDYPGFMTEDWFDKDEFQKFYEDLTSEKEKDCSLSDTTTDKKKDGEGSSIQKIENVNNDMLQTTPSHDLFRSNDALPPLVGPLHISNTGERQSTRNVSAEEHRQQDVNHENEEAAILKNKGKLPAEEFVDIFQEGENFKTPKETLRGVEMIPQVFKEDETYSGIMSVARDIKYTYEDNEIITEELYEDKFAKMYQPQSQEEEEQQRIEPESDRDPEWPYYTNKDWKTIDILALPKYDRAYNKMFDLDDFLGDLTLGGERIDFDRFEREGDTEYNPGRLRREVKVGDSKKSPFLDRTIDFNKQKITKAEEEVWNWITADTSDATQIIFFWEDVICMSYQIKTFQFNEKISTAVIDVYATILNEDEKYRSPDSPHRFFCNTSITVCY</sequence>
<accession>A0AAF0WBL8</accession>
<dbReference type="EMBL" id="CP093344">
    <property type="protein sequence ID" value="WOG86932.1"/>
    <property type="molecule type" value="Genomic_DNA"/>
</dbReference>
<keyword evidence="3" id="KW-0378">Hydrolase</keyword>
<dbReference type="GO" id="GO:0008234">
    <property type="term" value="F:cysteine-type peptidase activity"/>
    <property type="evidence" value="ECO:0007669"/>
    <property type="project" value="UniProtKB-KW"/>
</dbReference>
<reference evidence="7" key="2">
    <citation type="submission" date="2022-03" db="EMBL/GenBank/DDBJ databases">
        <title>Draft title - Genomic analysis of global carrot germplasm unveils the trajectory of domestication and the origin of high carotenoid orange carrot.</title>
        <authorList>
            <person name="Iorizzo M."/>
            <person name="Ellison S."/>
            <person name="Senalik D."/>
            <person name="Macko-Podgorni A."/>
            <person name="Grzebelus D."/>
            <person name="Bostan H."/>
            <person name="Rolling W."/>
            <person name="Curaba J."/>
            <person name="Simon P."/>
        </authorList>
    </citation>
    <scope>NUCLEOTIDE SEQUENCE</scope>
    <source>
        <tissue evidence="7">Leaf</tissue>
    </source>
</reference>
<evidence type="ECO:0000256" key="5">
    <source>
        <dbReference type="SAM" id="MobiDB-lite"/>
    </source>
</evidence>
<feature type="domain" description="Ubiquitin-like protease family profile" evidence="6">
    <location>
        <begin position="1"/>
        <end position="137"/>
    </location>
</feature>
<dbReference type="GO" id="GO:0016926">
    <property type="term" value="P:protein desumoylation"/>
    <property type="evidence" value="ECO:0007669"/>
    <property type="project" value="UniProtKB-ARBA"/>
</dbReference>
<evidence type="ECO:0000313" key="8">
    <source>
        <dbReference type="Proteomes" id="UP000077755"/>
    </source>
</evidence>
<dbReference type="Pfam" id="PF02902">
    <property type="entry name" value="Peptidase_C48"/>
    <property type="match status" value="1"/>
</dbReference>
<reference evidence="7" key="1">
    <citation type="journal article" date="2016" name="Nat. Genet.">
        <title>A high-quality carrot genome assembly provides new insights into carotenoid accumulation and asterid genome evolution.</title>
        <authorList>
            <person name="Iorizzo M."/>
            <person name="Ellison S."/>
            <person name="Senalik D."/>
            <person name="Zeng P."/>
            <person name="Satapoomin P."/>
            <person name="Huang J."/>
            <person name="Bowman M."/>
            <person name="Iovene M."/>
            <person name="Sanseverino W."/>
            <person name="Cavagnaro P."/>
            <person name="Yildiz M."/>
            <person name="Macko-Podgorni A."/>
            <person name="Moranska E."/>
            <person name="Grzebelus E."/>
            <person name="Grzebelus D."/>
            <person name="Ashrafi H."/>
            <person name="Zheng Z."/>
            <person name="Cheng S."/>
            <person name="Spooner D."/>
            <person name="Van Deynze A."/>
            <person name="Simon P."/>
        </authorList>
    </citation>
    <scope>NUCLEOTIDE SEQUENCE</scope>
    <source>
        <tissue evidence="7">Leaf</tissue>
    </source>
</reference>
<feature type="compositionally biased region" description="Basic and acidic residues" evidence="5">
    <location>
        <begin position="352"/>
        <end position="364"/>
    </location>
</feature>
<dbReference type="PANTHER" id="PTHR46915">
    <property type="entry name" value="UBIQUITIN-LIKE PROTEASE 4-RELATED"/>
    <property type="match status" value="1"/>
</dbReference>
<dbReference type="PANTHER" id="PTHR46915:SF6">
    <property type="entry name" value="CYSTEINE PROTEINASES SUPERFAMILY PROTEIN"/>
    <property type="match status" value="1"/>
</dbReference>
<evidence type="ECO:0000256" key="3">
    <source>
        <dbReference type="ARBA" id="ARBA00022801"/>
    </source>
</evidence>
<gene>
    <name evidence="7" type="ORF">DCAR_0206151</name>
</gene>
<evidence type="ECO:0000259" key="6">
    <source>
        <dbReference type="PROSITE" id="PS50600"/>
    </source>
</evidence>
<dbReference type="InterPro" id="IPR038765">
    <property type="entry name" value="Papain-like_cys_pep_sf"/>
</dbReference>
<dbReference type="GO" id="GO:0006508">
    <property type="term" value="P:proteolysis"/>
    <property type="evidence" value="ECO:0007669"/>
    <property type="project" value="UniProtKB-KW"/>
</dbReference>
<dbReference type="SUPFAM" id="SSF54001">
    <property type="entry name" value="Cysteine proteinases"/>
    <property type="match status" value="1"/>
</dbReference>
<keyword evidence="8" id="KW-1185">Reference proteome</keyword>
<evidence type="ECO:0000256" key="1">
    <source>
        <dbReference type="ARBA" id="ARBA00005234"/>
    </source>
</evidence>
<dbReference type="PROSITE" id="PS50600">
    <property type="entry name" value="ULP_PROTEASE"/>
    <property type="match status" value="1"/>
</dbReference>
<evidence type="ECO:0000256" key="4">
    <source>
        <dbReference type="ARBA" id="ARBA00022807"/>
    </source>
</evidence>
<comment type="similarity">
    <text evidence="1">Belongs to the peptidase C48 family.</text>
</comment>
<dbReference type="Proteomes" id="UP000077755">
    <property type="component" value="Chromosome 2"/>
</dbReference>
<dbReference type="InterPro" id="IPR003653">
    <property type="entry name" value="Peptidase_C48_C"/>
</dbReference>
<keyword evidence="4" id="KW-0788">Thiol protease</keyword>
<evidence type="ECO:0000256" key="2">
    <source>
        <dbReference type="ARBA" id="ARBA00022670"/>
    </source>
</evidence>
<name>A0AAF0WBL8_DAUCS</name>
<dbReference type="Gene3D" id="3.40.395.10">
    <property type="entry name" value="Adenoviral Proteinase, Chain A"/>
    <property type="match status" value="1"/>
</dbReference>
<feature type="region of interest" description="Disordered" evidence="5">
    <location>
        <begin position="342"/>
        <end position="366"/>
    </location>
</feature>
<evidence type="ECO:0000313" key="7">
    <source>
        <dbReference type="EMBL" id="WOG86932.1"/>
    </source>
</evidence>
<keyword evidence="2" id="KW-0645">Protease</keyword>
<protein>
    <recommendedName>
        <fullName evidence="6">Ubiquitin-like protease family profile domain-containing protein</fullName>
    </recommendedName>
</protein>
<dbReference type="AlphaFoldDB" id="A0AAF0WBL8"/>
<organism evidence="7 8">
    <name type="scientific">Daucus carota subsp. sativus</name>
    <name type="common">Carrot</name>
    <dbReference type="NCBI Taxonomy" id="79200"/>
    <lineage>
        <taxon>Eukaryota</taxon>
        <taxon>Viridiplantae</taxon>
        <taxon>Streptophyta</taxon>
        <taxon>Embryophyta</taxon>
        <taxon>Tracheophyta</taxon>
        <taxon>Spermatophyta</taxon>
        <taxon>Magnoliopsida</taxon>
        <taxon>eudicotyledons</taxon>
        <taxon>Gunneridae</taxon>
        <taxon>Pentapetalae</taxon>
        <taxon>asterids</taxon>
        <taxon>campanulids</taxon>
        <taxon>Apiales</taxon>
        <taxon>Apiaceae</taxon>
        <taxon>Apioideae</taxon>
        <taxon>Scandiceae</taxon>
        <taxon>Daucinae</taxon>
        <taxon>Daucus</taxon>
        <taxon>Daucus sect. Daucus</taxon>
    </lineage>
</organism>